<proteinExistence type="predicted"/>
<name>A0ABN9VD32_9DINO</name>
<gene>
    <name evidence="2" type="ORF">PCOR1329_LOCUS56688</name>
</gene>
<feature type="region of interest" description="Disordered" evidence="1">
    <location>
        <begin position="336"/>
        <end position="412"/>
    </location>
</feature>
<keyword evidence="3" id="KW-1185">Reference proteome</keyword>
<organism evidence="2 3">
    <name type="scientific">Prorocentrum cordatum</name>
    <dbReference type="NCBI Taxonomy" id="2364126"/>
    <lineage>
        <taxon>Eukaryota</taxon>
        <taxon>Sar</taxon>
        <taxon>Alveolata</taxon>
        <taxon>Dinophyceae</taxon>
        <taxon>Prorocentrales</taxon>
        <taxon>Prorocentraceae</taxon>
        <taxon>Prorocentrum</taxon>
    </lineage>
</organism>
<evidence type="ECO:0000313" key="2">
    <source>
        <dbReference type="EMBL" id="CAK0870633.1"/>
    </source>
</evidence>
<evidence type="ECO:0000313" key="3">
    <source>
        <dbReference type="Proteomes" id="UP001189429"/>
    </source>
</evidence>
<dbReference type="Proteomes" id="UP001189429">
    <property type="component" value="Unassembled WGS sequence"/>
</dbReference>
<reference evidence="2" key="1">
    <citation type="submission" date="2023-10" db="EMBL/GenBank/DDBJ databases">
        <authorList>
            <person name="Chen Y."/>
            <person name="Shah S."/>
            <person name="Dougan E. K."/>
            <person name="Thang M."/>
            <person name="Chan C."/>
        </authorList>
    </citation>
    <scope>NUCLEOTIDE SEQUENCE [LARGE SCALE GENOMIC DNA]</scope>
</reference>
<feature type="compositionally biased region" description="Basic and acidic residues" evidence="1">
    <location>
        <begin position="353"/>
        <end position="412"/>
    </location>
</feature>
<comment type="caution">
    <text evidence="2">The sequence shown here is derived from an EMBL/GenBank/DDBJ whole genome shotgun (WGS) entry which is preliminary data.</text>
</comment>
<evidence type="ECO:0008006" key="4">
    <source>
        <dbReference type="Google" id="ProtNLM"/>
    </source>
</evidence>
<protein>
    <recommendedName>
        <fullName evidence="4">FACT complex subunit</fullName>
    </recommendedName>
</protein>
<sequence length="639" mass="71371">MTKQTEAGESTIITRDKYFIDDLLAICWAPIKDLKTDQVLWAEISRDLNLSLHFLLTGSATWEDAEFQAWSKLRLQVRQDIIKAHSHLYKTNPVDDSALAGYTSEEIAHVAMQKLAEKDDSTKKEEAASKPIADPRTQEAASYALLLADRDLVMGLMLFLQNNDLTAPTRYHSGFQNMIREAFAKDSSTTPTVSSCVAELQKMISMRVPNSYIEFAVLAQIVSDQDGISIDEATMGIFKDIDIVTKLQHIRAEYMMEAVTGVKNRWHAMRDIPVAALEPHQKKIGDCDMAMDGEKAWPSFWEKILDSRIAQSENVVKAIEDISNGVLQQEILDAVAQMPDPPGKGGENEKDEVEGKDKKDEQMEQKDEVKDGEEAKATESKESATEPKESKATESKVSKSKEGEGTDIDPEMKLSELRTMFREIPAVPSAVEAFMKCLEGHLWHALAGSCSKEGDAVEQGLSFIVSKRHDDPIRLMAKKADPCITLPFIGRVTRLPSKGALPLCKVWGQDFFIDGSGFNRFDNEAFIPAWMVRVGAGKNVVTTMDVRVFDTVFNFRHTPVAKEVVERVPIKIHYLAMKEALFNRENVELSRPPIVGVVTAGQASEMNKAMGKVRGQRAMGKHKLTLADPVWKARRHAFK</sequence>
<accession>A0ABN9VD32</accession>
<dbReference type="EMBL" id="CAUYUJ010016982">
    <property type="protein sequence ID" value="CAK0870633.1"/>
    <property type="molecule type" value="Genomic_DNA"/>
</dbReference>
<evidence type="ECO:0000256" key="1">
    <source>
        <dbReference type="SAM" id="MobiDB-lite"/>
    </source>
</evidence>